<dbReference type="AlphaFoldDB" id="T0RUN2"/>
<gene>
    <name evidence="1" type="ORF">SDRG_08271</name>
</gene>
<reference evidence="1 2" key="1">
    <citation type="submission" date="2012-04" db="EMBL/GenBank/DDBJ databases">
        <title>The Genome Sequence of Saprolegnia declina VS20.</title>
        <authorList>
            <consortium name="The Broad Institute Genome Sequencing Platform"/>
            <person name="Russ C."/>
            <person name="Nusbaum C."/>
            <person name="Tyler B."/>
            <person name="van West P."/>
            <person name="Dieguez-Uribeondo J."/>
            <person name="de Bruijn I."/>
            <person name="Tripathy S."/>
            <person name="Jiang R."/>
            <person name="Young S.K."/>
            <person name="Zeng Q."/>
            <person name="Gargeya S."/>
            <person name="Fitzgerald M."/>
            <person name="Haas B."/>
            <person name="Abouelleil A."/>
            <person name="Alvarado L."/>
            <person name="Arachchi H.M."/>
            <person name="Berlin A."/>
            <person name="Chapman S.B."/>
            <person name="Goldberg J."/>
            <person name="Griggs A."/>
            <person name="Gujja S."/>
            <person name="Hansen M."/>
            <person name="Howarth C."/>
            <person name="Imamovic A."/>
            <person name="Larimer J."/>
            <person name="McCowen C."/>
            <person name="Montmayeur A."/>
            <person name="Murphy C."/>
            <person name="Neiman D."/>
            <person name="Pearson M."/>
            <person name="Priest M."/>
            <person name="Roberts A."/>
            <person name="Saif S."/>
            <person name="Shea T."/>
            <person name="Sisk P."/>
            <person name="Sykes S."/>
            <person name="Wortman J."/>
            <person name="Nusbaum C."/>
            <person name="Birren B."/>
        </authorList>
    </citation>
    <scope>NUCLEOTIDE SEQUENCE [LARGE SCALE GENOMIC DNA]</scope>
    <source>
        <strain evidence="1 2">VS20</strain>
    </source>
</reference>
<accession>T0RUN2</accession>
<dbReference type="EMBL" id="JH767156">
    <property type="protein sequence ID" value="EQC34057.1"/>
    <property type="molecule type" value="Genomic_DNA"/>
</dbReference>
<dbReference type="OrthoDB" id="10310604at2759"/>
<dbReference type="InParanoid" id="T0RUN2"/>
<evidence type="ECO:0000313" key="2">
    <source>
        <dbReference type="Proteomes" id="UP000030762"/>
    </source>
</evidence>
<keyword evidence="2" id="KW-1185">Reference proteome</keyword>
<proteinExistence type="predicted"/>
<protein>
    <submittedName>
        <fullName evidence="1">Uncharacterized protein</fullName>
    </submittedName>
</protein>
<dbReference type="RefSeq" id="XP_008612369.1">
    <property type="nucleotide sequence ID" value="XM_008614147.1"/>
</dbReference>
<dbReference type="GeneID" id="19948998"/>
<dbReference type="VEuPathDB" id="FungiDB:SDRG_08271"/>
<evidence type="ECO:0000313" key="1">
    <source>
        <dbReference type="EMBL" id="EQC34057.1"/>
    </source>
</evidence>
<name>T0RUN2_SAPDV</name>
<dbReference type="Proteomes" id="UP000030762">
    <property type="component" value="Unassembled WGS sequence"/>
</dbReference>
<organism evidence="1 2">
    <name type="scientific">Saprolegnia diclina (strain VS20)</name>
    <dbReference type="NCBI Taxonomy" id="1156394"/>
    <lineage>
        <taxon>Eukaryota</taxon>
        <taxon>Sar</taxon>
        <taxon>Stramenopiles</taxon>
        <taxon>Oomycota</taxon>
        <taxon>Saprolegniomycetes</taxon>
        <taxon>Saprolegniales</taxon>
        <taxon>Saprolegniaceae</taxon>
        <taxon>Saprolegnia</taxon>
    </lineage>
</organism>
<sequence>MVLQFINGERPVIGKGAQGHRMLHQSTVFAPGHQAGLGLKPAFLTWSARHRGHSLRLLQAALTTFPDPAWSSPSMAIIANAWGNFADLAFADPSLPRIRRLLTSKAVPDRFKFILNYWFSMRVGPSTLPAPYT</sequence>